<reference evidence="6" key="2">
    <citation type="journal article" date="2018" name="BMC Genomics">
        <title>A manually annotated Actinidia chinensis var. chinensis (kiwifruit) genome highlights the challenges associated with draft genomes and gene prediction in plants.</title>
        <authorList>
            <person name="Pilkington S.M."/>
            <person name="Crowhurst R."/>
            <person name="Hilario E."/>
            <person name="Nardozza S."/>
            <person name="Fraser L."/>
            <person name="Peng Y."/>
            <person name="Gunaseelan K."/>
            <person name="Simpson R."/>
            <person name="Tahir J."/>
            <person name="Deroles S.C."/>
            <person name="Templeton K."/>
            <person name="Luo Z."/>
            <person name="Davy M."/>
            <person name="Cheng C."/>
            <person name="McNeilage M."/>
            <person name="Scaglione D."/>
            <person name="Liu Y."/>
            <person name="Zhang Q."/>
            <person name="Datson P."/>
            <person name="De Silva N."/>
            <person name="Gardiner S.E."/>
            <person name="Bassett H."/>
            <person name="Chagne D."/>
            <person name="McCallum J."/>
            <person name="Dzierzon H."/>
            <person name="Deng C."/>
            <person name="Wang Y.Y."/>
            <person name="Barron L."/>
            <person name="Manako K."/>
            <person name="Bowen J."/>
            <person name="Foster T.M."/>
            <person name="Erridge Z.A."/>
            <person name="Tiffin H."/>
            <person name="Waite C.N."/>
            <person name="Davies K.M."/>
            <person name="Grierson E.P."/>
            <person name="Laing W.A."/>
            <person name="Kirk R."/>
            <person name="Chen X."/>
            <person name="Wood M."/>
            <person name="Montefiori M."/>
            <person name="Brummell D.A."/>
            <person name="Schwinn K.E."/>
            <person name="Catanach A."/>
            <person name="Fullerton C."/>
            <person name="Li D."/>
            <person name="Meiyalaghan S."/>
            <person name="Nieuwenhuizen N."/>
            <person name="Read N."/>
            <person name="Prakash R."/>
            <person name="Hunter D."/>
            <person name="Zhang H."/>
            <person name="McKenzie M."/>
            <person name="Knabel M."/>
            <person name="Harris A."/>
            <person name="Allan A.C."/>
            <person name="Gleave A."/>
            <person name="Chen A."/>
            <person name="Janssen B.J."/>
            <person name="Plunkett B."/>
            <person name="Ampomah-Dwamena C."/>
            <person name="Voogd C."/>
            <person name="Leif D."/>
            <person name="Lafferty D."/>
            <person name="Souleyre E.J.F."/>
            <person name="Varkonyi-Gasic E."/>
            <person name="Gambi F."/>
            <person name="Hanley J."/>
            <person name="Yao J.L."/>
            <person name="Cheung J."/>
            <person name="David K.M."/>
            <person name="Warren B."/>
            <person name="Marsh K."/>
            <person name="Snowden K.C."/>
            <person name="Lin-Wang K."/>
            <person name="Brian L."/>
            <person name="Martinez-Sanchez M."/>
            <person name="Wang M."/>
            <person name="Ileperuma N."/>
            <person name="Macnee N."/>
            <person name="Campin R."/>
            <person name="McAtee P."/>
            <person name="Drummond R.S.M."/>
            <person name="Espley R.V."/>
            <person name="Ireland H.S."/>
            <person name="Wu R."/>
            <person name="Atkinson R.G."/>
            <person name="Karunairetnam S."/>
            <person name="Bulley S."/>
            <person name="Chunkath S."/>
            <person name="Hanley Z."/>
            <person name="Storey R."/>
            <person name="Thrimawithana A.H."/>
            <person name="Thomson S."/>
            <person name="David C."/>
            <person name="Testolin R."/>
            <person name="Huang H."/>
            <person name="Hellens R.P."/>
            <person name="Schaffer R.J."/>
        </authorList>
    </citation>
    <scope>NUCLEOTIDE SEQUENCE [LARGE SCALE GENOMIC DNA]</scope>
    <source>
        <strain evidence="6">cv. Red5</strain>
    </source>
</reference>
<dbReference type="FunCoup" id="A0A2R6Q6W9">
    <property type="interactions" value="540"/>
</dbReference>
<dbReference type="InterPro" id="IPR003609">
    <property type="entry name" value="Pan_app"/>
</dbReference>
<dbReference type="SUPFAM" id="SSF51110">
    <property type="entry name" value="alpha-D-mannose-specific plant lectins"/>
    <property type="match status" value="1"/>
</dbReference>
<reference evidence="5 6" key="1">
    <citation type="submission" date="2017-07" db="EMBL/GenBank/DDBJ databases">
        <title>An improved, manually edited Actinidia chinensis var. chinensis (kiwifruit) genome highlights the challenges associated with draft genomes and gene prediction in plants.</title>
        <authorList>
            <person name="Pilkington S."/>
            <person name="Crowhurst R."/>
            <person name="Hilario E."/>
            <person name="Nardozza S."/>
            <person name="Fraser L."/>
            <person name="Peng Y."/>
            <person name="Gunaseelan K."/>
            <person name="Simpson R."/>
            <person name="Tahir J."/>
            <person name="Deroles S."/>
            <person name="Templeton K."/>
            <person name="Luo Z."/>
            <person name="Davy M."/>
            <person name="Cheng C."/>
            <person name="Mcneilage M."/>
            <person name="Scaglione D."/>
            <person name="Liu Y."/>
            <person name="Zhang Q."/>
            <person name="Datson P."/>
            <person name="De Silva N."/>
            <person name="Gardiner S."/>
            <person name="Bassett H."/>
            <person name="Chagne D."/>
            <person name="Mccallum J."/>
            <person name="Dzierzon H."/>
            <person name="Deng C."/>
            <person name="Wang Y.-Y."/>
            <person name="Barron N."/>
            <person name="Manako K."/>
            <person name="Bowen J."/>
            <person name="Foster T."/>
            <person name="Erridge Z."/>
            <person name="Tiffin H."/>
            <person name="Waite C."/>
            <person name="Davies K."/>
            <person name="Grierson E."/>
            <person name="Laing W."/>
            <person name="Kirk R."/>
            <person name="Chen X."/>
            <person name="Wood M."/>
            <person name="Montefiori M."/>
            <person name="Brummell D."/>
            <person name="Schwinn K."/>
            <person name="Catanach A."/>
            <person name="Fullerton C."/>
            <person name="Li D."/>
            <person name="Meiyalaghan S."/>
            <person name="Nieuwenhuizen N."/>
            <person name="Read N."/>
            <person name="Prakash R."/>
            <person name="Hunter D."/>
            <person name="Zhang H."/>
            <person name="Mckenzie M."/>
            <person name="Knabel M."/>
            <person name="Harris A."/>
            <person name="Allan A."/>
            <person name="Chen A."/>
            <person name="Janssen B."/>
            <person name="Plunkett B."/>
            <person name="Dwamena C."/>
            <person name="Voogd C."/>
            <person name="Leif D."/>
            <person name="Lafferty D."/>
            <person name="Souleyre E."/>
            <person name="Varkonyi-Gasic E."/>
            <person name="Gambi F."/>
            <person name="Hanley J."/>
            <person name="Yao J.-L."/>
            <person name="Cheung J."/>
            <person name="David K."/>
            <person name="Warren B."/>
            <person name="Marsh K."/>
            <person name="Snowden K."/>
            <person name="Lin-Wang K."/>
            <person name="Brian L."/>
            <person name="Martinez-Sanchez M."/>
            <person name="Wang M."/>
            <person name="Ileperuma N."/>
            <person name="Macnee N."/>
            <person name="Campin R."/>
            <person name="Mcatee P."/>
            <person name="Drummond R."/>
            <person name="Espley R."/>
            <person name="Ireland H."/>
            <person name="Wu R."/>
            <person name="Atkinson R."/>
            <person name="Karunairetnam S."/>
            <person name="Bulley S."/>
            <person name="Chunkath S."/>
            <person name="Hanley Z."/>
            <person name="Storey R."/>
            <person name="Thrimawithana A."/>
            <person name="Thomson S."/>
            <person name="David C."/>
            <person name="Testolin R."/>
        </authorList>
    </citation>
    <scope>NUCLEOTIDE SEQUENCE [LARGE SCALE GENOMIC DNA]</scope>
    <source>
        <strain evidence="6">cv. Red5</strain>
        <tissue evidence="5">Young leaf</tissue>
    </source>
</reference>
<evidence type="ECO:0000256" key="1">
    <source>
        <dbReference type="ARBA" id="ARBA00022729"/>
    </source>
</evidence>
<dbReference type="PANTHER" id="PTHR32444">
    <property type="entry name" value="BULB-TYPE LECTIN DOMAIN-CONTAINING PROTEIN"/>
    <property type="match status" value="1"/>
</dbReference>
<dbReference type="STRING" id="1590841.A0A2R6Q6W9"/>
<dbReference type="CDD" id="cd00028">
    <property type="entry name" value="B_lectin"/>
    <property type="match status" value="1"/>
</dbReference>
<organism evidence="5 6">
    <name type="scientific">Actinidia chinensis var. chinensis</name>
    <name type="common">Chinese soft-hair kiwi</name>
    <dbReference type="NCBI Taxonomy" id="1590841"/>
    <lineage>
        <taxon>Eukaryota</taxon>
        <taxon>Viridiplantae</taxon>
        <taxon>Streptophyta</taxon>
        <taxon>Embryophyta</taxon>
        <taxon>Tracheophyta</taxon>
        <taxon>Spermatophyta</taxon>
        <taxon>Magnoliopsida</taxon>
        <taxon>eudicotyledons</taxon>
        <taxon>Gunneridae</taxon>
        <taxon>Pentapetalae</taxon>
        <taxon>asterids</taxon>
        <taxon>Ericales</taxon>
        <taxon>Actinidiaceae</taxon>
        <taxon>Actinidia</taxon>
    </lineage>
</organism>
<dbReference type="CDD" id="cd01098">
    <property type="entry name" value="PAN_AP_plant"/>
    <property type="match status" value="1"/>
</dbReference>
<evidence type="ECO:0000259" key="3">
    <source>
        <dbReference type="PROSITE" id="PS50927"/>
    </source>
</evidence>
<dbReference type="Gene3D" id="2.90.10.10">
    <property type="entry name" value="Bulb-type lectin domain"/>
    <property type="match status" value="1"/>
</dbReference>
<feature type="domain" description="Apple" evidence="4">
    <location>
        <begin position="288"/>
        <end position="369"/>
    </location>
</feature>
<dbReference type="PROSITE" id="PS50948">
    <property type="entry name" value="PAN"/>
    <property type="match status" value="1"/>
</dbReference>
<accession>A0A2R6Q6W9</accession>
<protein>
    <submittedName>
        <fullName evidence="5">Epidermis-specific secreted glycoprotein</fullName>
    </submittedName>
</protein>
<evidence type="ECO:0000313" key="6">
    <source>
        <dbReference type="Proteomes" id="UP000241394"/>
    </source>
</evidence>
<evidence type="ECO:0000313" key="5">
    <source>
        <dbReference type="EMBL" id="PSS03008.1"/>
    </source>
</evidence>
<dbReference type="Pfam" id="PF01453">
    <property type="entry name" value="B_lectin"/>
    <property type="match status" value="1"/>
</dbReference>
<dbReference type="PANTHER" id="PTHR32444:SF230">
    <property type="entry name" value="EPIDERMIS-SPECIFIC SECRETED GLYCOPROTEIN EP1-LIKE"/>
    <property type="match status" value="1"/>
</dbReference>
<dbReference type="Gramene" id="PSS03008">
    <property type="protein sequence ID" value="PSS03008"/>
    <property type="gene ID" value="CEY00_Acc21390"/>
</dbReference>
<proteinExistence type="predicted"/>
<dbReference type="PROSITE" id="PS50927">
    <property type="entry name" value="BULB_LECTIN"/>
    <property type="match status" value="1"/>
</dbReference>
<gene>
    <name evidence="5" type="ORF">CEY00_Acc21390</name>
</gene>
<dbReference type="InParanoid" id="A0A2R6Q6W9"/>
<keyword evidence="6" id="KW-1185">Reference proteome</keyword>
<evidence type="ECO:0000256" key="2">
    <source>
        <dbReference type="ARBA" id="ARBA00023180"/>
    </source>
</evidence>
<dbReference type="OrthoDB" id="1884773at2759"/>
<dbReference type="EMBL" id="NKQK01000019">
    <property type="protein sequence ID" value="PSS03008.1"/>
    <property type="molecule type" value="Genomic_DNA"/>
</dbReference>
<dbReference type="Proteomes" id="UP000241394">
    <property type="component" value="Chromosome LG19"/>
</dbReference>
<name>A0A2R6Q6W9_ACTCC</name>
<dbReference type="InterPro" id="IPR001480">
    <property type="entry name" value="Bulb-type_lectin_dom"/>
</dbReference>
<comment type="caution">
    <text evidence="5">The sequence shown here is derived from an EMBL/GenBank/DDBJ whole genome shotgun (WGS) entry which is preliminary data.</text>
</comment>
<dbReference type="InterPro" id="IPR036426">
    <property type="entry name" value="Bulb-type_lectin_dom_sf"/>
</dbReference>
<dbReference type="AlphaFoldDB" id="A0A2R6Q6W9"/>
<keyword evidence="1" id="KW-0732">Signal</keyword>
<dbReference type="SMART" id="SM00108">
    <property type="entry name" value="B_lectin"/>
    <property type="match status" value="1"/>
</dbReference>
<keyword evidence="2" id="KW-0325">Glycoprotein</keyword>
<sequence>MSNTLQTTAPCPLIPSHSPFVSTTRLPMSSCWASEWATEGLSRWVWDANRAKPVRENATLTFRNDGNLVLADVDGTVAWETGTANEGVVGLDLLPNGNLVLYDKNGKFIWQSFDHPTDTLLVGQAFRAGGPTWLISRSSNLDPFNGPYRFGMEKRYLAMYYQSKLSLKPLIYYKSDEFGNGKGFLANMVFNCAPETDEAYAFELRFGFDMKNSPRYTLTRNMLIGGHGRSPSTYILFDRDNGRESECQLPRRCGMLGVCEDDQCVACPRAQGLLGWSKTCAPPMPLPCNGGAANVGYYKVVGVEHFTSAYVAGDGPMKVVECRDKCTKDCKCVGFFYKEESSKCLLAPELGTLVKVSNSSHVGYIKMSSK</sequence>
<evidence type="ECO:0000259" key="4">
    <source>
        <dbReference type="PROSITE" id="PS50948"/>
    </source>
</evidence>
<feature type="domain" description="Bulb-type lectin" evidence="3">
    <location>
        <begin position="1"/>
        <end position="114"/>
    </location>
</feature>
<dbReference type="OMA" id="PEFPYKH"/>